<dbReference type="InterPro" id="IPR011060">
    <property type="entry name" value="RibuloseP-bd_barrel"/>
</dbReference>
<dbReference type="EMBL" id="CP094929">
    <property type="protein sequence ID" value="UOM51423.1"/>
    <property type="molecule type" value="Genomic_DNA"/>
</dbReference>
<evidence type="ECO:0000313" key="3">
    <source>
        <dbReference type="Proteomes" id="UP000829708"/>
    </source>
</evidence>
<dbReference type="Pfam" id="PF03437">
    <property type="entry name" value="BtpA"/>
    <property type="match status" value="1"/>
</dbReference>
<evidence type="ECO:0000313" key="2">
    <source>
        <dbReference type="EMBL" id="UOM51423.1"/>
    </source>
</evidence>
<dbReference type="PANTHER" id="PTHR21381">
    <property type="entry name" value="ZGC:162297"/>
    <property type="match status" value="1"/>
</dbReference>
<organism evidence="2 3">
    <name type="scientific">Sphaerochaeta associata</name>
    <dbReference type="NCBI Taxonomy" id="1129264"/>
    <lineage>
        <taxon>Bacteria</taxon>
        <taxon>Pseudomonadati</taxon>
        <taxon>Spirochaetota</taxon>
        <taxon>Spirochaetia</taxon>
        <taxon>Spirochaetales</taxon>
        <taxon>Sphaerochaetaceae</taxon>
        <taxon>Sphaerochaeta</taxon>
    </lineage>
</organism>
<accession>A0ABY4DAX2</accession>
<keyword evidence="3" id="KW-1185">Reference proteome</keyword>
<sequence>MTTLQLNTERKLLLGAIHLPSFLGAVDRSRFEAIQAYALRNARIFAEGGFDGVFLQDQTEGPSTAQSIAMLSALTRYVSSQVDSIALGSQMECDEAEPILAVAHASAASFVRIKAYVGTMIKDRGLVQGQCHTAYSYKKTQGIEALIFADIFDRCGVPLGDLSLVQAAKFALQKGADGLVITGKDYEQTLEMLSEVKKAFPQAKAICGGSVTKQNIQEVFSIADGAIVSSSLKSDTDSESWSVVKIKDLVAHARR</sequence>
<dbReference type="PANTHER" id="PTHR21381:SF3">
    <property type="entry name" value="SGC REGION PROTEIN SGCQ-RELATED"/>
    <property type="match status" value="1"/>
</dbReference>
<dbReference type="RefSeq" id="WP_244772792.1">
    <property type="nucleotide sequence ID" value="NZ_CP094929.1"/>
</dbReference>
<name>A0ABY4DAX2_9SPIR</name>
<dbReference type="InterPro" id="IPR005137">
    <property type="entry name" value="BtpA"/>
</dbReference>
<dbReference type="SUPFAM" id="SSF51366">
    <property type="entry name" value="Ribulose-phoshate binding barrel"/>
    <property type="match status" value="1"/>
</dbReference>
<protein>
    <recommendedName>
        <fullName evidence="4">BtpA family membrane complex biogenesis protein</fullName>
    </recommendedName>
</protein>
<comment type="similarity">
    <text evidence="1">Belongs to the BtpA family.</text>
</comment>
<gene>
    <name evidence="2" type="ORF">MUG09_01380</name>
</gene>
<evidence type="ECO:0000256" key="1">
    <source>
        <dbReference type="ARBA" id="ARBA00006007"/>
    </source>
</evidence>
<proteinExistence type="inferred from homology"/>
<reference evidence="3" key="1">
    <citation type="journal article" date="2024" name="J Bioinform Genom">
        <title>Complete genome sequence of the type strain bacterium Sphaerochaeta associata GLS2t (VKM B-2742)t.</title>
        <authorList>
            <person name="Troshina O.Y."/>
            <person name="Tepeeva A.N."/>
            <person name="Arzamasceva V.O."/>
            <person name="Whitman W.B."/>
            <person name="Varghese N."/>
            <person name="Shapiro N."/>
            <person name="Woyke T."/>
            <person name="Kripides N.C."/>
            <person name="Vasilenko O.V."/>
        </authorList>
    </citation>
    <scope>NUCLEOTIDE SEQUENCE [LARGE SCALE GENOMIC DNA]</scope>
    <source>
        <strain evidence="3">GLS2T</strain>
    </source>
</reference>
<evidence type="ECO:0008006" key="4">
    <source>
        <dbReference type="Google" id="ProtNLM"/>
    </source>
</evidence>
<dbReference type="Proteomes" id="UP000829708">
    <property type="component" value="Chromosome"/>
</dbReference>